<dbReference type="EMBL" id="JAHLZF010000007">
    <property type="protein sequence ID" value="MBU6080602.1"/>
    <property type="molecule type" value="Genomic_DNA"/>
</dbReference>
<dbReference type="NCBIfam" id="TIGR04398">
    <property type="entry name" value="SLAP_DUP"/>
    <property type="match status" value="1"/>
</dbReference>
<evidence type="ECO:0000313" key="2">
    <source>
        <dbReference type="Proteomes" id="UP000812672"/>
    </source>
</evidence>
<dbReference type="Proteomes" id="UP000812672">
    <property type="component" value="Unassembled WGS sequence"/>
</dbReference>
<name>A0ABS6GQ94_9BACI</name>
<dbReference type="RefSeq" id="WP_186278530.1">
    <property type="nucleotide sequence ID" value="NZ_CAUPKR010000001.1"/>
</dbReference>
<comment type="caution">
    <text evidence="1">The sequence shown here is derived from an EMBL/GenBank/DDBJ whole genome shotgun (WGS) entry which is preliminary data.</text>
</comment>
<proteinExistence type="predicted"/>
<gene>
    <name evidence="1" type="ORF">KQ486_06195</name>
</gene>
<keyword evidence="2" id="KW-1185">Reference proteome</keyword>
<protein>
    <submittedName>
        <fullName evidence="1">SLAP domain-containing protein</fullName>
    </submittedName>
</protein>
<evidence type="ECO:0000313" key="1">
    <source>
        <dbReference type="EMBL" id="MBU6080602.1"/>
    </source>
</evidence>
<accession>A0ABS6GQ94</accession>
<dbReference type="InterPro" id="IPR030910">
    <property type="entry name" value="SLAP_dom"/>
</dbReference>
<sequence length="128" mass="15105">MQQLLYHPAWKKQVDSGLDQQIQETFLQTRDDQEKVIIPIRQAINHNGDYLLTVLFHNRTQQAIHLSNIHLSVSSPYFQAVQHQFPTTEWYVEPQTSSPWTFIFREMNYSGELADDVRDLQIEFISTI</sequence>
<organism evidence="1 2">
    <name type="scientific">Allobacillus halotolerans</name>
    <dbReference type="NCBI Taxonomy" id="570278"/>
    <lineage>
        <taxon>Bacteria</taxon>
        <taxon>Bacillati</taxon>
        <taxon>Bacillota</taxon>
        <taxon>Bacilli</taxon>
        <taxon>Bacillales</taxon>
        <taxon>Bacillaceae</taxon>
        <taxon>Allobacillus</taxon>
    </lineage>
</organism>
<reference evidence="1 2" key="1">
    <citation type="journal article" date="2011" name="Int. J. Syst. Evol. Microbiol.">
        <title>Allobacillus halotolerans gen. nov., sp. nov. isolated from shrimp paste.</title>
        <authorList>
            <person name="Sheu S.Y."/>
            <person name="Arun A.B."/>
            <person name="Jiang S.R."/>
            <person name="Young C.C."/>
            <person name="Chen W.M."/>
        </authorList>
    </citation>
    <scope>NUCLEOTIDE SEQUENCE [LARGE SCALE GENOMIC DNA]</scope>
    <source>
        <strain evidence="1 2">LMG 24826</strain>
    </source>
</reference>